<keyword evidence="3" id="KW-0472">Membrane</keyword>
<evidence type="ECO:0000313" key="5">
    <source>
        <dbReference type="EMBL" id="OUZ99778.1"/>
    </source>
</evidence>
<feature type="transmembrane region" description="Helical" evidence="3">
    <location>
        <begin position="130"/>
        <end position="151"/>
    </location>
</feature>
<comment type="subcellular location">
    <subcellularLocation>
        <location evidence="1">Membrane</location>
        <topology evidence="1">Multi-pass membrane protein</topology>
    </subcellularLocation>
</comment>
<comment type="caution">
    <text evidence="5">The sequence shown here is derived from an EMBL/GenBank/DDBJ whole genome shotgun (WGS) entry which is preliminary data.</text>
</comment>
<keyword evidence="3" id="KW-1133">Transmembrane helix</keyword>
<keyword evidence="5" id="KW-0030">Aminoacyl-tRNA synthetase</keyword>
<dbReference type="GO" id="GO:0004812">
    <property type="term" value="F:aminoacyl-tRNA ligase activity"/>
    <property type="evidence" value="ECO:0007669"/>
    <property type="project" value="UniProtKB-KW"/>
</dbReference>
<organism evidence="5 6">
    <name type="scientific">Macleaya cordata</name>
    <name type="common">Five-seeded plume-poppy</name>
    <name type="synonym">Bocconia cordata</name>
    <dbReference type="NCBI Taxonomy" id="56857"/>
    <lineage>
        <taxon>Eukaryota</taxon>
        <taxon>Viridiplantae</taxon>
        <taxon>Streptophyta</taxon>
        <taxon>Embryophyta</taxon>
        <taxon>Tracheophyta</taxon>
        <taxon>Spermatophyta</taxon>
        <taxon>Magnoliopsida</taxon>
        <taxon>Ranunculales</taxon>
        <taxon>Papaveraceae</taxon>
        <taxon>Papaveroideae</taxon>
        <taxon>Macleaya</taxon>
    </lineage>
</organism>
<dbReference type="EMBL" id="MVGT01004390">
    <property type="protein sequence ID" value="OUZ99778.1"/>
    <property type="molecule type" value="Genomic_DNA"/>
</dbReference>
<dbReference type="STRING" id="56857.A0A200PNK0"/>
<evidence type="ECO:0000256" key="2">
    <source>
        <dbReference type="SAM" id="Coils"/>
    </source>
</evidence>
<dbReference type="Proteomes" id="UP000195402">
    <property type="component" value="Unassembled WGS sequence"/>
</dbReference>
<reference evidence="5 6" key="1">
    <citation type="journal article" date="2017" name="Mol. Plant">
        <title>The Genome of Medicinal Plant Macleaya cordata Provides New Insights into Benzylisoquinoline Alkaloids Metabolism.</title>
        <authorList>
            <person name="Liu X."/>
            <person name="Liu Y."/>
            <person name="Huang P."/>
            <person name="Ma Y."/>
            <person name="Qing Z."/>
            <person name="Tang Q."/>
            <person name="Cao H."/>
            <person name="Cheng P."/>
            <person name="Zheng Y."/>
            <person name="Yuan Z."/>
            <person name="Zhou Y."/>
            <person name="Liu J."/>
            <person name="Tang Z."/>
            <person name="Zhuo Y."/>
            <person name="Zhang Y."/>
            <person name="Yu L."/>
            <person name="Huang J."/>
            <person name="Yang P."/>
            <person name="Peng Q."/>
            <person name="Zhang J."/>
            <person name="Jiang W."/>
            <person name="Zhang Z."/>
            <person name="Lin K."/>
            <person name="Ro D.K."/>
            <person name="Chen X."/>
            <person name="Xiong X."/>
            <person name="Shang Y."/>
            <person name="Huang S."/>
            <person name="Zeng J."/>
        </authorList>
    </citation>
    <scope>NUCLEOTIDE SEQUENCE [LARGE SCALE GENOMIC DNA]</scope>
    <source>
        <strain evidence="6">cv. BLH2017</strain>
        <tissue evidence="5">Root</tissue>
    </source>
</reference>
<dbReference type="FunCoup" id="A0A200PNK0">
    <property type="interactions" value="269"/>
</dbReference>
<keyword evidence="5" id="KW-0436">Ligase</keyword>
<evidence type="ECO:0000313" key="6">
    <source>
        <dbReference type="Proteomes" id="UP000195402"/>
    </source>
</evidence>
<dbReference type="InterPro" id="IPR033344">
    <property type="entry name" value="CURT1"/>
</dbReference>
<dbReference type="PANTHER" id="PTHR33222:SF2">
    <property type="entry name" value="PROTEIN CURVATURE THYLAKOID 1D, CHLOROPLASTIC"/>
    <property type="match status" value="1"/>
</dbReference>
<accession>A0A200PNK0</accession>
<evidence type="ECO:0000256" key="3">
    <source>
        <dbReference type="SAM" id="Phobius"/>
    </source>
</evidence>
<keyword evidence="2" id="KW-0175">Coiled coil</keyword>
<feature type="transmembrane region" description="Helical" evidence="3">
    <location>
        <begin position="163"/>
        <end position="179"/>
    </location>
</feature>
<dbReference type="Pfam" id="PF14159">
    <property type="entry name" value="CAAD"/>
    <property type="match status" value="1"/>
</dbReference>
<dbReference type="PANTHER" id="PTHR33222">
    <property type="match status" value="1"/>
</dbReference>
<keyword evidence="3" id="KW-0812">Transmembrane</keyword>
<evidence type="ECO:0000259" key="4">
    <source>
        <dbReference type="Pfam" id="PF14159"/>
    </source>
</evidence>
<evidence type="ECO:0000256" key="1">
    <source>
        <dbReference type="ARBA" id="ARBA00004141"/>
    </source>
</evidence>
<gene>
    <name evidence="5" type="ORF">BVC80_9065g52</name>
</gene>
<dbReference type="OrthoDB" id="2014299at2759"/>
<protein>
    <submittedName>
        <fullName evidence="5">Cyanobacterial aminoacyl-tRNA synthetase</fullName>
    </submittedName>
</protein>
<sequence>MELCTSRAISNLPHRTVFYTKPSHLHSRTSLPLKKITAFRTTPGLRYLSTSLLRSKNSEETSTSTNEQIEVLDGKVTMEETPNDVRNAPYAEISNEEVPKEETPLVEQMLSFDFLDRLNLKLDSEDTYSVLIYGSSALITLWLASALVGAIDSIPVFPKVLEIVGLAYTVWFSSRYLIFKRNRDELLTKIEELKQQILGSTDD</sequence>
<dbReference type="InterPro" id="IPR025564">
    <property type="entry name" value="CAAD_dom"/>
</dbReference>
<feature type="coiled-coil region" evidence="2">
    <location>
        <begin position="176"/>
        <end position="203"/>
    </location>
</feature>
<dbReference type="AlphaFoldDB" id="A0A200PNK0"/>
<feature type="domain" description="Cyanobacterial aminoacyl-tRNA synthetase CAAD" evidence="4">
    <location>
        <begin position="124"/>
        <end position="199"/>
    </location>
</feature>
<dbReference type="GO" id="GO:0009535">
    <property type="term" value="C:chloroplast thylakoid membrane"/>
    <property type="evidence" value="ECO:0007669"/>
    <property type="project" value="TreeGrafter"/>
</dbReference>
<proteinExistence type="predicted"/>
<dbReference type="InParanoid" id="A0A200PNK0"/>
<keyword evidence="6" id="KW-1185">Reference proteome</keyword>
<dbReference type="OMA" id="HAHFQWK"/>
<name>A0A200PNK0_MACCD</name>